<dbReference type="CDD" id="cd00090">
    <property type="entry name" value="HTH_ARSR"/>
    <property type="match status" value="1"/>
</dbReference>
<dbReference type="Gene3D" id="1.10.10.10">
    <property type="entry name" value="Winged helix-like DNA-binding domain superfamily/Winged helix DNA-binding domain"/>
    <property type="match status" value="1"/>
</dbReference>
<dbReference type="SMART" id="SM00418">
    <property type="entry name" value="HTH_ARSR"/>
    <property type="match status" value="1"/>
</dbReference>
<dbReference type="NCBIfam" id="NF033788">
    <property type="entry name" value="HTH_metalloreg"/>
    <property type="match status" value="1"/>
</dbReference>
<dbReference type="PANTHER" id="PTHR33154">
    <property type="entry name" value="TRANSCRIPTIONAL REGULATOR, ARSR FAMILY"/>
    <property type="match status" value="1"/>
</dbReference>
<dbReference type="InterPro" id="IPR001845">
    <property type="entry name" value="HTH_ArsR_DNA-bd_dom"/>
</dbReference>
<evidence type="ECO:0000313" key="5">
    <source>
        <dbReference type="EMBL" id="SNX49976.1"/>
    </source>
</evidence>
<keyword evidence="6" id="KW-1185">Reference proteome</keyword>
<dbReference type="PROSITE" id="PS50987">
    <property type="entry name" value="HTH_ARSR_2"/>
    <property type="match status" value="1"/>
</dbReference>
<dbReference type="Pfam" id="PF01022">
    <property type="entry name" value="HTH_5"/>
    <property type="match status" value="1"/>
</dbReference>
<dbReference type="Proteomes" id="UP000219336">
    <property type="component" value="Unassembled WGS sequence"/>
</dbReference>
<keyword evidence="1" id="KW-0805">Transcription regulation</keyword>
<dbReference type="GO" id="GO:0003700">
    <property type="term" value="F:DNA-binding transcription factor activity"/>
    <property type="evidence" value="ECO:0007669"/>
    <property type="project" value="InterPro"/>
</dbReference>
<dbReference type="InterPro" id="IPR051081">
    <property type="entry name" value="HTH_MetalResp_TranReg"/>
</dbReference>
<accession>A0A240EMZ4</accession>
<name>A0A240EMZ4_9VIBR</name>
<evidence type="ECO:0000256" key="3">
    <source>
        <dbReference type="ARBA" id="ARBA00023163"/>
    </source>
</evidence>
<dbReference type="PRINTS" id="PR00778">
    <property type="entry name" value="HTHARSR"/>
</dbReference>
<dbReference type="InterPro" id="IPR036388">
    <property type="entry name" value="WH-like_DNA-bd_sf"/>
</dbReference>
<organism evidence="5 6">
    <name type="scientific">Vibrio thalassae</name>
    <dbReference type="NCBI Taxonomy" id="1243014"/>
    <lineage>
        <taxon>Bacteria</taxon>
        <taxon>Pseudomonadati</taxon>
        <taxon>Pseudomonadota</taxon>
        <taxon>Gammaproteobacteria</taxon>
        <taxon>Vibrionales</taxon>
        <taxon>Vibrionaceae</taxon>
        <taxon>Vibrio</taxon>
    </lineage>
</organism>
<evidence type="ECO:0000256" key="1">
    <source>
        <dbReference type="ARBA" id="ARBA00023015"/>
    </source>
</evidence>
<dbReference type="SUPFAM" id="SSF46785">
    <property type="entry name" value="Winged helix' DNA-binding domain"/>
    <property type="match status" value="1"/>
</dbReference>
<dbReference type="InterPro" id="IPR036390">
    <property type="entry name" value="WH_DNA-bd_sf"/>
</dbReference>
<sequence>MVGQIMRAMQNDQIVETNVMDLMQMKSRVIDVADVLKTLSHPDRLFVLCQLVDGEQGAGQLQSNSNLSQSAFSQHLTVLKKAGLVDIRKESQHVYYSLKDERVVSLISQLHNLYCH</sequence>
<feature type="domain" description="HTH arsR-type" evidence="4">
    <location>
        <begin position="25"/>
        <end position="116"/>
    </location>
</feature>
<evidence type="ECO:0000256" key="2">
    <source>
        <dbReference type="ARBA" id="ARBA00023125"/>
    </source>
</evidence>
<gene>
    <name evidence="5" type="primary">bigR_2</name>
    <name evidence="5" type="ORF">VTH8203_03624</name>
</gene>
<dbReference type="EMBL" id="OANU01000087">
    <property type="protein sequence ID" value="SNX49976.1"/>
    <property type="molecule type" value="Genomic_DNA"/>
</dbReference>
<reference evidence="6" key="1">
    <citation type="submission" date="2016-06" db="EMBL/GenBank/DDBJ databases">
        <authorList>
            <person name="Rodrigo-Torres L."/>
            <person name="Arahal R.D."/>
            <person name="Lucena T."/>
        </authorList>
    </citation>
    <scope>NUCLEOTIDE SEQUENCE [LARGE SCALE GENOMIC DNA]</scope>
    <source>
        <strain evidence="6">CECT8203</strain>
    </source>
</reference>
<keyword evidence="3" id="KW-0804">Transcription</keyword>
<dbReference type="AlphaFoldDB" id="A0A240EMZ4"/>
<keyword evidence="2" id="KW-0238">DNA-binding</keyword>
<dbReference type="InterPro" id="IPR011991">
    <property type="entry name" value="ArsR-like_HTH"/>
</dbReference>
<protein>
    <submittedName>
        <fullName evidence="5">Biofilm growth-associated repressor</fullName>
    </submittedName>
</protein>
<proteinExistence type="predicted"/>
<dbReference type="GO" id="GO:0003677">
    <property type="term" value="F:DNA binding"/>
    <property type="evidence" value="ECO:0007669"/>
    <property type="project" value="UniProtKB-KW"/>
</dbReference>
<dbReference type="PANTHER" id="PTHR33154:SF28">
    <property type="entry name" value="HTH-TYPE TRANSCRIPTIONAL REGULATOR YGAV-RELATED"/>
    <property type="match status" value="1"/>
</dbReference>
<evidence type="ECO:0000313" key="6">
    <source>
        <dbReference type="Proteomes" id="UP000219336"/>
    </source>
</evidence>
<evidence type="ECO:0000259" key="4">
    <source>
        <dbReference type="PROSITE" id="PS50987"/>
    </source>
</evidence>